<dbReference type="EMBL" id="WHPC01000002">
    <property type="protein sequence ID" value="MPV35681.1"/>
    <property type="molecule type" value="Genomic_DNA"/>
</dbReference>
<dbReference type="InterPro" id="IPR050366">
    <property type="entry name" value="BP-dependent_transpt_permease"/>
</dbReference>
<evidence type="ECO:0000256" key="3">
    <source>
        <dbReference type="ARBA" id="ARBA00022475"/>
    </source>
</evidence>
<dbReference type="Proteomes" id="UP000437709">
    <property type="component" value="Unassembled WGS sequence"/>
</dbReference>
<dbReference type="Pfam" id="PF00528">
    <property type="entry name" value="BPD_transp_1"/>
    <property type="match status" value="1"/>
</dbReference>
<comment type="similarity">
    <text evidence="7">Belongs to the binding-protein-dependent transport system permease family.</text>
</comment>
<dbReference type="PANTHER" id="PTHR43386">
    <property type="entry name" value="OLIGOPEPTIDE TRANSPORT SYSTEM PERMEASE PROTEIN APPC"/>
    <property type="match status" value="1"/>
</dbReference>
<dbReference type="Gene3D" id="1.10.3720.10">
    <property type="entry name" value="MetI-like"/>
    <property type="match status" value="1"/>
</dbReference>
<evidence type="ECO:0000256" key="2">
    <source>
        <dbReference type="ARBA" id="ARBA00022448"/>
    </source>
</evidence>
<dbReference type="PROSITE" id="PS50928">
    <property type="entry name" value="ABC_TM1"/>
    <property type="match status" value="1"/>
</dbReference>
<comment type="subcellular location">
    <subcellularLocation>
        <location evidence="1 7">Cell membrane</location>
        <topology evidence="1 7">Multi-pass membrane protein</topology>
    </subcellularLocation>
</comment>
<protein>
    <submittedName>
        <fullName evidence="9">ABC transporter permease subunit</fullName>
    </submittedName>
</protein>
<dbReference type="InterPro" id="IPR035906">
    <property type="entry name" value="MetI-like_sf"/>
</dbReference>
<evidence type="ECO:0000256" key="7">
    <source>
        <dbReference type="RuleBase" id="RU363032"/>
    </source>
</evidence>
<keyword evidence="6 7" id="KW-0472">Membrane</keyword>
<dbReference type="GO" id="GO:0005886">
    <property type="term" value="C:plasma membrane"/>
    <property type="evidence" value="ECO:0007669"/>
    <property type="project" value="UniProtKB-SubCell"/>
</dbReference>
<dbReference type="PANTHER" id="PTHR43386:SF1">
    <property type="entry name" value="D,D-DIPEPTIDE TRANSPORT SYSTEM PERMEASE PROTEIN DDPC-RELATED"/>
    <property type="match status" value="1"/>
</dbReference>
<feature type="transmembrane region" description="Helical" evidence="7">
    <location>
        <begin position="212"/>
        <end position="237"/>
    </location>
</feature>
<dbReference type="AlphaFoldDB" id="A0A6N7EEC1"/>
<feature type="transmembrane region" description="Helical" evidence="7">
    <location>
        <begin position="97"/>
        <end position="119"/>
    </location>
</feature>
<gene>
    <name evidence="9" type="ORF">GB881_01215</name>
</gene>
<name>A0A6N7EEC1_9MICO</name>
<organism evidence="9 10">
    <name type="scientific">Georgenia subflava</name>
    <dbReference type="NCBI Taxonomy" id="1622177"/>
    <lineage>
        <taxon>Bacteria</taxon>
        <taxon>Bacillati</taxon>
        <taxon>Actinomycetota</taxon>
        <taxon>Actinomycetes</taxon>
        <taxon>Micrococcales</taxon>
        <taxon>Bogoriellaceae</taxon>
        <taxon>Georgenia</taxon>
    </lineage>
</organism>
<feature type="transmembrane region" description="Helical" evidence="7">
    <location>
        <begin position="30"/>
        <end position="51"/>
    </location>
</feature>
<keyword evidence="10" id="KW-1185">Reference proteome</keyword>
<comment type="caution">
    <text evidence="9">The sequence shown here is derived from an EMBL/GenBank/DDBJ whole genome shotgun (WGS) entry which is preliminary data.</text>
</comment>
<evidence type="ECO:0000313" key="9">
    <source>
        <dbReference type="EMBL" id="MPV35681.1"/>
    </source>
</evidence>
<keyword evidence="2 7" id="KW-0813">Transport</keyword>
<evidence type="ECO:0000256" key="6">
    <source>
        <dbReference type="ARBA" id="ARBA00023136"/>
    </source>
</evidence>
<keyword evidence="4 7" id="KW-0812">Transmembrane</keyword>
<evidence type="ECO:0000256" key="1">
    <source>
        <dbReference type="ARBA" id="ARBA00004651"/>
    </source>
</evidence>
<dbReference type="GO" id="GO:0055085">
    <property type="term" value="P:transmembrane transport"/>
    <property type="evidence" value="ECO:0007669"/>
    <property type="project" value="InterPro"/>
</dbReference>
<sequence length="287" mass="29681">MTTLTGRATRPAPGTSAVGAVTAALKDRRAVLPAAAVLVLVLLWAAVPGLFTAADPLRGVSEESLQPPSAQHWFGTDRLGRDLFTRVVHGTRTTLTATFLAVLVGGLVGALLGLVSGFVRGWPDAVLMRVVDVLLAIPGLLLAMTVVTALGHGTNVVAIAVGVAAVPSFARVMRSEVLRVVGTEYVEAAYLTGGRRLSVLWQHVLPNAARPVLALAALEFGAAVLAVASLGFLGYGAPPPQPEWGLLVVEGKDLLASHPWVSLLPGLVIALTVLSANRLSNALGRMG</sequence>
<evidence type="ECO:0000256" key="4">
    <source>
        <dbReference type="ARBA" id="ARBA00022692"/>
    </source>
</evidence>
<dbReference type="CDD" id="cd06261">
    <property type="entry name" value="TM_PBP2"/>
    <property type="match status" value="1"/>
</dbReference>
<accession>A0A6N7EEC1</accession>
<evidence type="ECO:0000256" key="5">
    <source>
        <dbReference type="ARBA" id="ARBA00022989"/>
    </source>
</evidence>
<feature type="transmembrane region" description="Helical" evidence="7">
    <location>
        <begin position="126"/>
        <end position="150"/>
    </location>
</feature>
<dbReference type="RefSeq" id="WP_152196030.1">
    <property type="nucleotide sequence ID" value="NZ_VUKD01000004.1"/>
</dbReference>
<proteinExistence type="inferred from homology"/>
<feature type="domain" description="ABC transmembrane type-1" evidence="8">
    <location>
        <begin position="91"/>
        <end position="280"/>
    </location>
</feature>
<keyword evidence="5 7" id="KW-1133">Transmembrane helix</keyword>
<keyword evidence="3" id="KW-1003">Cell membrane</keyword>
<feature type="transmembrane region" description="Helical" evidence="7">
    <location>
        <begin position="257"/>
        <end position="276"/>
    </location>
</feature>
<dbReference type="SUPFAM" id="SSF161098">
    <property type="entry name" value="MetI-like"/>
    <property type="match status" value="1"/>
</dbReference>
<reference evidence="9 10" key="1">
    <citation type="submission" date="2019-10" db="EMBL/GenBank/DDBJ databases">
        <title>Georgenia wutianyii sp. nov. and Georgenia yuyongxinii sp. nov. isolated from plateau pika (Ochotona curzoniae) in the Qinghai-Tibet plateau of China.</title>
        <authorList>
            <person name="Tian Z."/>
        </authorList>
    </citation>
    <scope>NUCLEOTIDE SEQUENCE [LARGE SCALE GENOMIC DNA]</scope>
    <source>
        <strain evidence="9 10">JCM 19765</strain>
    </source>
</reference>
<evidence type="ECO:0000313" key="10">
    <source>
        <dbReference type="Proteomes" id="UP000437709"/>
    </source>
</evidence>
<feature type="transmembrane region" description="Helical" evidence="7">
    <location>
        <begin position="156"/>
        <end position="173"/>
    </location>
</feature>
<evidence type="ECO:0000259" key="8">
    <source>
        <dbReference type="PROSITE" id="PS50928"/>
    </source>
</evidence>
<dbReference type="OrthoDB" id="9812701at2"/>
<dbReference type="InterPro" id="IPR000515">
    <property type="entry name" value="MetI-like"/>
</dbReference>